<protein>
    <recommendedName>
        <fullName evidence="2">RGS domain-containing protein</fullName>
    </recommendedName>
</protein>
<feature type="transmembrane region" description="Helical" evidence="1">
    <location>
        <begin position="187"/>
        <end position="209"/>
    </location>
</feature>
<dbReference type="EMBL" id="MCOG01000189">
    <property type="protein sequence ID" value="ORY27975.1"/>
    <property type="molecule type" value="Genomic_DNA"/>
</dbReference>
<dbReference type="Gene3D" id="1.10.167.10">
    <property type="entry name" value="Regulator of G-protein Signalling 4, domain 2"/>
    <property type="match status" value="1"/>
</dbReference>
<keyword evidence="1" id="KW-0472">Membrane</keyword>
<keyword evidence="1" id="KW-0812">Transmembrane</keyword>
<name>A0A1Y2B1N0_9FUNG</name>
<dbReference type="SUPFAM" id="SSF48097">
    <property type="entry name" value="Regulator of G-protein signaling, RGS"/>
    <property type="match status" value="1"/>
</dbReference>
<dbReference type="PANTHER" id="PTHR10845:SF192">
    <property type="entry name" value="DOUBLE HIT, ISOFORM B"/>
    <property type="match status" value="1"/>
</dbReference>
<evidence type="ECO:0000259" key="2">
    <source>
        <dbReference type="PROSITE" id="PS50132"/>
    </source>
</evidence>
<organism evidence="3 4">
    <name type="scientific">Neocallimastix californiae</name>
    <dbReference type="NCBI Taxonomy" id="1754190"/>
    <lineage>
        <taxon>Eukaryota</taxon>
        <taxon>Fungi</taxon>
        <taxon>Fungi incertae sedis</taxon>
        <taxon>Chytridiomycota</taxon>
        <taxon>Chytridiomycota incertae sedis</taxon>
        <taxon>Neocallimastigomycetes</taxon>
        <taxon>Neocallimastigales</taxon>
        <taxon>Neocallimastigaceae</taxon>
        <taxon>Neocallimastix</taxon>
    </lineage>
</organism>
<evidence type="ECO:0000313" key="3">
    <source>
        <dbReference type="EMBL" id="ORY27975.1"/>
    </source>
</evidence>
<sequence>MSPKYLLIVMDEFEFHSALSWLTKSSFFNTTSVSEAEFNEYLNRKFIDENEKGLKTEVVIYIIIIIIFNIVFVPSLILFYYLRNSYIIRQRNFLLTFVGGIAAYINAFIGFIPQIMLVPCPLPVYSVNVLNALVNLIFFTRSLRVILFYHFNIFKVSSIKKKALNRISYKEREPNSYLPKIFNKIKIINIAFISIPITISLVVTVYQHIKYYSTCRFNQFDDTLIGLKNNTNEELFLVTPILGRFYTLFSIILTIALFFVKDANNYGVKFECLSSSIMLFLFSLINTFLQIKATQSKGTNTTSPVSSKQYFYKVLNSQSLLNELRTIAIQEFSVENVLFWENYKVLQKMVYCYQIQYKKAKSSGNEGMISQYDFEGYYIQQIQSNISNSTFSMDSNAYDPDMPLPKEIFPFYNSFYQTYIDYNSPAAVNISGSVIRHIQNEMCTYPTVSMFDEAKNEVVEMMYNSIFPILLKKNRKELHNAIL</sequence>
<dbReference type="AlphaFoldDB" id="A0A1Y2B1N0"/>
<reference evidence="3 4" key="1">
    <citation type="submission" date="2016-08" db="EMBL/GenBank/DDBJ databases">
        <title>A Parts List for Fungal Cellulosomes Revealed by Comparative Genomics.</title>
        <authorList>
            <consortium name="DOE Joint Genome Institute"/>
            <person name="Haitjema C.H."/>
            <person name="Gilmore S.P."/>
            <person name="Henske J.K."/>
            <person name="Solomon K.V."/>
            <person name="De Groot R."/>
            <person name="Kuo A."/>
            <person name="Mondo S.J."/>
            <person name="Salamov A.A."/>
            <person name="Labutti K."/>
            <person name="Zhao Z."/>
            <person name="Chiniquy J."/>
            <person name="Barry K."/>
            <person name="Brewer H.M."/>
            <person name="Purvine S.O."/>
            <person name="Wright A.T."/>
            <person name="Boxma B."/>
            <person name="Van Alen T."/>
            <person name="Hackstein J.H."/>
            <person name="Baker S.E."/>
            <person name="Grigoriev I.V."/>
            <person name="O'Malley M.A."/>
        </authorList>
    </citation>
    <scope>NUCLEOTIDE SEQUENCE [LARGE SCALE GENOMIC DNA]</scope>
    <source>
        <strain evidence="3 4">G1</strain>
    </source>
</reference>
<dbReference type="Proteomes" id="UP000193920">
    <property type="component" value="Unassembled WGS sequence"/>
</dbReference>
<evidence type="ECO:0000313" key="4">
    <source>
        <dbReference type="Proteomes" id="UP000193920"/>
    </source>
</evidence>
<proteinExistence type="predicted"/>
<keyword evidence="4" id="KW-1185">Reference proteome</keyword>
<dbReference type="PROSITE" id="PS50132">
    <property type="entry name" value="RGS"/>
    <property type="match status" value="1"/>
</dbReference>
<dbReference type="InterPro" id="IPR016137">
    <property type="entry name" value="RGS"/>
</dbReference>
<gene>
    <name evidence="3" type="ORF">LY90DRAFT_513285</name>
</gene>
<dbReference type="InterPro" id="IPR036305">
    <property type="entry name" value="RGS_sf"/>
</dbReference>
<feature type="transmembrane region" description="Helical" evidence="1">
    <location>
        <begin position="132"/>
        <end position="151"/>
    </location>
</feature>
<dbReference type="PANTHER" id="PTHR10845">
    <property type="entry name" value="REGULATOR OF G PROTEIN SIGNALING"/>
    <property type="match status" value="1"/>
</dbReference>
<accession>A0A1Y2B1N0</accession>
<feature type="transmembrane region" description="Helical" evidence="1">
    <location>
        <begin position="58"/>
        <end position="81"/>
    </location>
</feature>
<feature type="transmembrane region" description="Helical" evidence="1">
    <location>
        <begin position="272"/>
        <end position="291"/>
    </location>
</feature>
<dbReference type="OrthoDB" id="2139003at2759"/>
<feature type="domain" description="RGS" evidence="2">
    <location>
        <begin position="310"/>
        <end position="472"/>
    </location>
</feature>
<dbReference type="Pfam" id="PF00615">
    <property type="entry name" value="RGS"/>
    <property type="match status" value="1"/>
</dbReference>
<keyword evidence="1" id="KW-1133">Transmembrane helix</keyword>
<dbReference type="STRING" id="1754190.A0A1Y2B1N0"/>
<feature type="transmembrane region" description="Helical" evidence="1">
    <location>
        <begin position="241"/>
        <end position="260"/>
    </location>
</feature>
<evidence type="ECO:0000256" key="1">
    <source>
        <dbReference type="SAM" id="Phobius"/>
    </source>
</evidence>
<comment type="caution">
    <text evidence="3">The sequence shown here is derived from an EMBL/GenBank/DDBJ whole genome shotgun (WGS) entry which is preliminary data.</text>
</comment>
<feature type="transmembrane region" description="Helical" evidence="1">
    <location>
        <begin position="93"/>
        <end position="112"/>
    </location>
</feature>
<dbReference type="InterPro" id="IPR044926">
    <property type="entry name" value="RGS_subdomain_2"/>
</dbReference>